<feature type="transmembrane region" description="Helical" evidence="7">
    <location>
        <begin position="218"/>
        <end position="235"/>
    </location>
</feature>
<dbReference type="Proteomes" id="UP000178912">
    <property type="component" value="Unassembled WGS sequence"/>
</dbReference>
<protein>
    <recommendedName>
        <fullName evidence="8">Rhodopsin domain-containing protein</fullName>
    </recommendedName>
</protein>
<proteinExistence type="inferred from homology"/>
<keyword evidence="4 7" id="KW-0472">Membrane</keyword>
<dbReference type="InterPro" id="IPR052337">
    <property type="entry name" value="SAT4-like"/>
</dbReference>
<feature type="transmembrane region" description="Helical" evidence="7">
    <location>
        <begin position="21"/>
        <end position="47"/>
    </location>
</feature>
<feature type="compositionally biased region" description="Polar residues" evidence="6">
    <location>
        <begin position="317"/>
        <end position="326"/>
    </location>
</feature>
<gene>
    <name evidence="9" type="ORF">RAG0_02223</name>
</gene>
<dbReference type="InterPro" id="IPR049326">
    <property type="entry name" value="Rhodopsin_dom_fungi"/>
</dbReference>
<evidence type="ECO:0000256" key="5">
    <source>
        <dbReference type="ARBA" id="ARBA00038359"/>
    </source>
</evidence>
<dbReference type="GO" id="GO:0016020">
    <property type="term" value="C:membrane"/>
    <property type="evidence" value="ECO:0007669"/>
    <property type="project" value="UniProtKB-SubCell"/>
</dbReference>
<evidence type="ECO:0000256" key="1">
    <source>
        <dbReference type="ARBA" id="ARBA00004141"/>
    </source>
</evidence>
<dbReference type="EMBL" id="FJUX01000009">
    <property type="protein sequence ID" value="CZS91707.1"/>
    <property type="molecule type" value="Genomic_DNA"/>
</dbReference>
<comment type="subcellular location">
    <subcellularLocation>
        <location evidence="1">Membrane</location>
        <topology evidence="1">Multi-pass membrane protein</topology>
    </subcellularLocation>
</comment>
<feature type="compositionally biased region" description="Basic and acidic residues" evidence="6">
    <location>
        <begin position="298"/>
        <end position="312"/>
    </location>
</feature>
<dbReference type="Pfam" id="PF20684">
    <property type="entry name" value="Fung_rhodopsin"/>
    <property type="match status" value="1"/>
</dbReference>
<feature type="domain" description="Rhodopsin" evidence="8">
    <location>
        <begin position="10"/>
        <end position="244"/>
    </location>
</feature>
<keyword evidence="10" id="KW-1185">Reference proteome</keyword>
<feature type="region of interest" description="Disordered" evidence="6">
    <location>
        <begin position="268"/>
        <end position="326"/>
    </location>
</feature>
<keyword evidence="3 7" id="KW-1133">Transmembrane helix</keyword>
<keyword evidence="2 7" id="KW-0812">Transmembrane</keyword>
<accession>A0A1E1K0P7</accession>
<organism evidence="9 10">
    <name type="scientific">Rhynchosporium agropyri</name>
    <dbReference type="NCBI Taxonomy" id="914238"/>
    <lineage>
        <taxon>Eukaryota</taxon>
        <taxon>Fungi</taxon>
        <taxon>Dikarya</taxon>
        <taxon>Ascomycota</taxon>
        <taxon>Pezizomycotina</taxon>
        <taxon>Leotiomycetes</taxon>
        <taxon>Helotiales</taxon>
        <taxon>Ploettnerulaceae</taxon>
        <taxon>Rhynchosporium</taxon>
    </lineage>
</organism>
<sequence>MKSNCPVAVWKSDGRFSQDDWVMVVINFFLLIFATLGSLCVAYGFGLDAWDVGNLPLALGIFFWDELVYILILGLSKIAIITFYLRIFPYKRIRITCYVLLAWVALNTTLFMLTALLQCVPISLNYFGWGKDGGRKRCLSLNAQAYASAAINITQDVVILLLPIPWLFRLRVSLKQKIHVIFMFSLGFFICVCSIVRICKVHKFSDDSRNPTRDFVDAIYWTAIEIYVSVIIPNLPSMRSLLARRFPTIFGLDIQNVCYRNYEPSNLPAPSCPSYEQSSRVDASHTPEDVEMGSTSASRDKTSSHHIAREVEGDGYFNNSRMGNGR</sequence>
<evidence type="ECO:0000259" key="8">
    <source>
        <dbReference type="Pfam" id="PF20684"/>
    </source>
</evidence>
<comment type="similarity">
    <text evidence="5">Belongs to the SAT4 family.</text>
</comment>
<dbReference type="PANTHER" id="PTHR33048:SF47">
    <property type="entry name" value="INTEGRAL MEMBRANE PROTEIN-RELATED"/>
    <property type="match status" value="1"/>
</dbReference>
<evidence type="ECO:0000313" key="9">
    <source>
        <dbReference type="EMBL" id="CZS91707.1"/>
    </source>
</evidence>
<evidence type="ECO:0000256" key="7">
    <source>
        <dbReference type="SAM" id="Phobius"/>
    </source>
</evidence>
<dbReference type="PANTHER" id="PTHR33048">
    <property type="entry name" value="PTH11-LIKE INTEGRAL MEMBRANE PROTEIN (AFU_ORTHOLOGUE AFUA_5G11245)"/>
    <property type="match status" value="1"/>
</dbReference>
<evidence type="ECO:0000256" key="4">
    <source>
        <dbReference type="ARBA" id="ARBA00023136"/>
    </source>
</evidence>
<name>A0A1E1K0P7_9HELO</name>
<feature type="transmembrane region" description="Helical" evidence="7">
    <location>
        <begin position="180"/>
        <end position="198"/>
    </location>
</feature>
<dbReference type="AlphaFoldDB" id="A0A1E1K0P7"/>
<feature type="transmembrane region" description="Helical" evidence="7">
    <location>
        <begin position="67"/>
        <end position="85"/>
    </location>
</feature>
<feature type="transmembrane region" description="Helical" evidence="7">
    <location>
        <begin position="144"/>
        <end position="168"/>
    </location>
</feature>
<dbReference type="OrthoDB" id="2496787at2759"/>
<evidence type="ECO:0000256" key="2">
    <source>
        <dbReference type="ARBA" id="ARBA00022692"/>
    </source>
</evidence>
<reference evidence="10" key="1">
    <citation type="submission" date="2016-03" db="EMBL/GenBank/DDBJ databases">
        <authorList>
            <person name="Guldener U."/>
        </authorList>
    </citation>
    <scope>NUCLEOTIDE SEQUENCE [LARGE SCALE GENOMIC DNA]</scope>
    <source>
        <strain evidence="10">04CH-RAC-A.6.1</strain>
    </source>
</reference>
<evidence type="ECO:0000313" key="10">
    <source>
        <dbReference type="Proteomes" id="UP000178912"/>
    </source>
</evidence>
<evidence type="ECO:0000256" key="6">
    <source>
        <dbReference type="SAM" id="MobiDB-lite"/>
    </source>
</evidence>
<evidence type="ECO:0000256" key="3">
    <source>
        <dbReference type="ARBA" id="ARBA00022989"/>
    </source>
</evidence>
<feature type="transmembrane region" description="Helical" evidence="7">
    <location>
        <begin position="97"/>
        <end position="124"/>
    </location>
</feature>